<sequence>MLDHALEGGFAQAPQQAAAGFRAALSALARPGRIETIEGATGPAPMSVAAATLVLTLVDAETPIYLGAGHDSPAVRQWIAFHTGAPIVPAARAHEAMFALGHWEDLMPLGQFFHGTAEYPDRSATLIVEVEAHAPPTHHLTGPGIEISAEMRLPSGIDARRDMAFPLGVDFYFSAGHHISALPRSTRVEDL</sequence>
<evidence type="ECO:0000313" key="2">
    <source>
        <dbReference type="Proteomes" id="UP000248012"/>
    </source>
</evidence>
<reference evidence="1 2" key="1">
    <citation type="submission" date="2018-05" db="EMBL/GenBank/DDBJ databases">
        <title>Oceanovita maritima gen. nov., sp. nov., a marine bacterium in the family Rhodobacteraceae isolated from surface seawater of Lundu port Xiamen, China.</title>
        <authorList>
            <person name="Hetharua B.H."/>
            <person name="Min D."/>
            <person name="Liao H."/>
            <person name="Tian Y."/>
        </authorList>
    </citation>
    <scope>NUCLEOTIDE SEQUENCE [LARGE SCALE GENOMIC DNA]</scope>
    <source>
        <strain evidence="1 2">FSX-11</strain>
    </source>
</reference>
<dbReference type="OrthoDB" id="9814509at2"/>
<keyword evidence="1" id="KW-0456">Lyase</keyword>
<dbReference type="Gene3D" id="3.40.50.11310">
    <property type="entry name" value="Bacterial phosphonate metabolism protein PhnH"/>
    <property type="match status" value="1"/>
</dbReference>
<evidence type="ECO:0000313" key="1">
    <source>
        <dbReference type="EMBL" id="PYC47952.1"/>
    </source>
</evidence>
<gene>
    <name evidence="1" type="ORF">DI396_07645</name>
</gene>
<dbReference type="GO" id="GO:0016829">
    <property type="term" value="F:lyase activity"/>
    <property type="evidence" value="ECO:0007669"/>
    <property type="project" value="UniProtKB-KW"/>
</dbReference>
<dbReference type="NCBIfam" id="TIGR03292">
    <property type="entry name" value="PhnH_redo"/>
    <property type="match status" value="1"/>
</dbReference>
<proteinExistence type="predicted"/>
<dbReference type="Proteomes" id="UP000248012">
    <property type="component" value="Unassembled WGS sequence"/>
</dbReference>
<dbReference type="Pfam" id="PF05845">
    <property type="entry name" value="PhnH"/>
    <property type="match status" value="1"/>
</dbReference>
<dbReference type="RefSeq" id="WP_110795602.1">
    <property type="nucleotide sequence ID" value="NZ_KZ826483.1"/>
</dbReference>
<name>A0A2V4N1W6_9RHOB</name>
<dbReference type="EMBL" id="QFVT01000004">
    <property type="protein sequence ID" value="PYC47952.1"/>
    <property type="molecule type" value="Genomic_DNA"/>
</dbReference>
<protein>
    <submittedName>
        <fullName evidence="1">Phosphonate C-P lyase system protein PhnH</fullName>
    </submittedName>
</protein>
<dbReference type="AlphaFoldDB" id="A0A2V4N1W6"/>
<dbReference type="SUPFAM" id="SSF159709">
    <property type="entry name" value="PhnH-like"/>
    <property type="match status" value="1"/>
</dbReference>
<accession>A0A2V4N1W6</accession>
<organism evidence="1 2">
    <name type="scientific">Litorivita pollutaquae</name>
    <dbReference type="NCBI Taxonomy" id="2200892"/>
    <lineage>
        <taxon>Bacteria</taxon>
        <taxon>Pseudomonadati</taxon>
        <taxon>Pseudomonadota</taxon>
        <taxon>Alphaproteobacteria</taxon>
        <taxon>Rhodobacterales</taxon>
        <taxon>Paracoccaceae</taxon>
        <taxon>Litorivita</taxon>
    </lineage>
</organism>
<dbReference type="GO" id="GO:0019634">
    <property type="term" value="P:organic phosphonate metabolic process"/>
    <property type="evidence" value="ECO:0007669"/>
    <property type="project" value="InterPro"/>
</dbReference>
<keyword evidence="2" id="KW-1185">Reference proteome</keyword>
<dbReference type="PIRSF" id="PIRSF020680">
    <property type="entry name" value="PhnH"/>
    <property type="match status" value="1"/>
</dbReference>
<comment type="caution">
    <text evidence="1">The sequence shown here is derived from an EMBL/GenBank/DDBJ whole genome shotgun (WGS) entry which is preliminary data.</text>
</comment>
<dbReference type="InterPro" id="IPR008772">
    <property type="entry name" value="Phosphonate_metab_PhnH"/>
</dbReference>
<dbReference type="InterPro" id="IPR038058">
    <property type="entry name" value="PhnH-like_sp"/>
</dbReference>